<keyword evidence="1" id="KW-1133">Transmembrane helix</keyword>
<organism evidence="2 3">
    <name type="scientific">Methyloligella halotolerans</name>
    <dbReference type="NCBI Taxonomy" id="1177755"/>
    <lineage>
        <taxon>Bacteria</taxon>
        <taxon>Pseudomonadati</taxon>
        <taxon>Pseudomonadota</taxon>
        <taxon>Alphaproteobacteria</taxon>
        <taxon>Hyphomicrobiales</taxon>
        <taxon>Hyphomicrobiaceae</taxon>
        <taxon>Methyloligella</taxon>
    </lineage>
</organism>
<evidence type="ECO:0008006" key="4">
    <source>
        <dbReference type="Google" id="ProtNLM"/>
    </source>
</evidence>
<dbReference type="STRING" id="1177755.A7A08_01725"/>
<name>A0A1E2RZV2_9HYPH</name>
<accession>A0A1E2RZV2</accession>
<dbReference type="EMBL" id="MASI01000003">
    <property type="protein sequence ID" value="ODA67690.1"/>
    <property type="molecule type" value="Genomic_DNA"/>
</dbReference>
<sequence>MWHIIQHLMEESVQHIIAKTSSAQVATAAITAGATGGALASVTPEIVLPWLQLIAVAFAILSGMLGSAVAALKLYELRRRMRGESVAK</sequence>
<protein>
    <recommendedName>
        <fullName evidence="4">Holin</fullName>
    </recommendedName>
</protein>
<evidence type="ECO:0000313" key="3">
    <source>
        <dbReference type="Proteomes" id="UP000095087"/>
    </source>
</evidence>
<evidence type="ECO:0000256" key="1">
    <source>
        <dbReference type="SAM" id="Phobius"/>
    </source>
</evidence>
<dbReference type="Proteomes" id="UP000095087">
    <property type="component" value="Unassembled WGS sequence"/>
</dbReference>
<keyword evidence="3" id="KW-1185">Reference proteome</keyword>
<dbReference type="AlphaFoldDB" id="A0A1E2RZV2"/>
<keyword evidence="1" id="KW-0812">Transmembrane</keyword>
<dbReference type="PATRIC" id="fig|1177755.3.peg.1729"/>
<proteinExistence type="predicted"/>
<dbReference type="RefSeq" id="WP_069095010.1">
    <property type="nucleotide sequence ID" value="NZ_MASI01000003.1"/>
</dbReference>
<keyword evidence="1" id="KW-0472">Membrane</keyword>
<reference evidence="2 3" key="1">
    <citation type="submission" date="2016-07" db="EMBL/GenBank/DDBJ databases">
        <title>Draft genome sequence of Methyloligella halotolerans C2T (VKM B-2706T=CCUG 61687T=DSM 25045T), a halotolerant polyhydroxybutyrate accumulating methylotroph.</title>
        <authorList>
            <person name="Vasilenko O.V."/>
            <person name="Doronina N.V."/>
            <person name="Poroshina M.N."/>
            <person name="Tarlachkov S.V."/>
            <person name="Trotsenko Y.A."/>
        </authorList>
    </citation>
    <scope>NUCLEOTIDE SEQUENCE [LARGE SCALE GENOMIC DNA]</scope>
    <source>
        <strain evidence="2 3">VKM B-2706</strain>
    </source>
</reference>
<comment type="caution">
    <text evidence="2">The sequence shown here is derived from an EMBL/GenBank/DDBJ whole genome shotgun (WGS) entry which is preliminary data.</text>
</comment>
<gene>
    <name evidence="2" type="ORF">A7A08_01725</name>
</gene>
<evidence type="ECO:0000313" key="2">
    <source>
        <dbReference type="EMBL" id="ODA67690.1"/>
    </source>
</evidence>
<feature type="transmembrane region" description="Helical" evidence="1">
    <location>
        <begin position="50"/>
        <end position="72"/>
    </location>
</feature>